<evidence type="ECO:0000313" key="2">
    <source>
        <dbReference type="EMBL" id="BAY54617.1"/>
    </source>
</evidence>
<dbReference type="Proteomes" id="UP000217895">
    <property type="component" value="Chromosome"/>
</dbReference>
<sequence>MGLTCSISILGLWQPEQQFDYALAQGGFEGESYLKVMDWIADKAAVTLAETGWLTVVVQDNCKIHTCELVKPHWQRWETQGLLLFFLPPYSAHLNLIEGQWHQLKAHEIAGRMFEDEYDLAKAVIQGMEVRSQFGGYALERFKFNSA</sequence>
<proteinExistence type="predicted"/>
<dbReference type="GO" id="GO:0003676">
    <property type="term" value="F:nucleic acid binding"/>
    <property type="evidence" value="ECO:0007669"/>
    <property type="project" value="InterPro"/>
</dbReference>
<dbReference type="InterPro" id="IPR036397">
    <property type="entry name" value="RNaseH_sf"/>
</dbReference>
<name>A0A1Z4JDS9_LEPBY</name>
<gene>
    <name evidence="2" type="ORF">NIES2135_14350</name>
</gene>
<dbReference type="EMBL" id="AP018203">
    <property type="protein sequence ID" value="BAY54617.1"/>
    <property type="molecule type" value="Genomic_DNA"/>
</dbReference>
<dbReference type="InterPro" id="IPR038717">
    <property type="entry name" value="Tc1-like_DDE_dom"/>
</dbReference>
<dbReference type="Pfam" id="PF13358">
    <property type="entry name" value="DDE_3"/>
    <property type="match status" value="1"/>
</dbReference>
<organism evidence="2 3">
    <name type="scientific">Leptolyngbya boryana NIES-2135</name>
    <dbReference type="NCBI Taxonomy" id="1973484"/>
    <lineage>
        <taxon>Bacteria</taxon>
        <taxon>Bacillati</taxon>
        <taxon>Cyanobacteriota</taxon>
        <taxon>Cyanophyceae</taxon>
        <taxon>Leptolyngbyales</taxon>
        <taxon>Leptolyngbyaceae</taxon>
        <taxon>Leptolyngbya group</taxon>
        <taxon>Leptolyngbya</taxon>
    </lineage>
</organism>
<accession>A0A1Z4JDS9</accession>
<evidence type="ECO:0000259" key="1">
    <source>
        <dbReference type="Pfam" id="PF13358"/>
    </source>
</evidence>
<reference evidence="2 3" key="1">
    <citation type="submission" date="2017-06" db="EMBL/GenBank/DDBJ databases">
        <title>Genome sequencing of cyanobaciteial culture collection at National Institute for Environmental Studies (NIES).</title>
        <authorList>
            <person name="Hirose Y."/>
            <person name="Shimura Y."/>
            <person name="Fujisawa T."/>
            <person name="Nakamura Y."/>
            <person name="Kawachi M."/>
        </authorList>
    </citation>
    <scope>NUCLEOTIDE SEQUENCE [LARGE SCALE GENOMIC DNA]</scope>
    <source>
        <strain evidence="2 3">NIES-2135</strain>
    </source>
</reference>
<feature type="domain" description="Tc1-like transposase DDE" evidence="1">
    <location>
        <begin position="54"/>
        <end position="120"/>
    </location>
</feature>
<evidence type="ECO:0000313" key="3">
    <source>
        <dbReference type="Proteomes" id="UP000217895"/>
    </source>
</evidence>
<dbReference type="Gene3D" id="3.30.420.10">
    <property type="entry name" value="Ribonuclease H-like superfamily/Ribonuclease H"/>
    <property type="match status" value="1"/>
</dbReference>
<protein>
    <submittedName>
        <fullName evidence="2">Transposase</fullName>
    </submittedName>
</protein>
<keyword evidence="3" id="KW-1185">Reference proteome</keyword>
<dbReference type="AlphaFoldDB" id="A0A1Z4JDS9"/>